<dbReference type="SUPFAM" id="SSF63829">
    <property type="entry name" value="Calcium-dependent phosphotriesterase"/>
    <property type="match status" value="2"/>
</dbReference>
<evidence type="ECO:0000256" key="1">
    <source>
        <dbReference type="SAM" id="MobiDB-lite"/>
    </source>
</evidence>
<feature type="compositionally biased region" description="Basic and acidic residues" evidence="1">
    <location>
        <begin position="586"/>
        <end position="595"/>
    </location>
</feature>
<feature type="chain" id="PRO_5046829321" description="CBM-cenC domain-containing protein" evidence="2">
    <location>
        <begin position="28"/>
        <end position="822"/>
    </location>
</feature>
<dbReference type="InterPro" id="IPR015943">
    <property type="entry name" value="WD40/YVTN_repeat-like_dom_sf"/>
</dbReference>
<dbReference type="Gene3D" id="2.130.10.10">
    <property type="entry name" value="YVTN repeat-like/Quinoprotein amine dehydrogenase"/>
    <property type="match status" value="1"/>
</dbReference>
<feature type="region of interest" description="Disordered" evidence="1">
    <location>
        <begin position="579"/>
        <end position="603"/>
    </location>
</feature>
<proteinExistence type="predicted"/>
<feature type="signal peptide" evidence="2">
    <location>
        <begin position="1"/>
        <end position="27"/>
    </location>
</feature>
<evidence type="ECO:0000313" key="4">
    <source>
        <dbReference type="Proteomes" id="UP001552427"/>
    </source>
</evidence>
<organism evidence="3 4">
    <name type="scientific">Nonomuraea bangladeshensis</name>
    <dbReference type="NCBI Taxonomy" id="404385"/>
    <lineage>
        <taxon>Bacteria</taxon>
        <taxon>Bacillati</taxon>
        <taxon>Actinomycetota</taxon>
        <taxon>Actinomycetes</taxon>
        <taxon>Streptosporangiales</taxon>
        <taxon>Streptosporangiaceae</taxon>
        <taxon>Nonomuraea</taxon>
    </lineage>
</organism>
<dbReference type="SUPFAM" id="SSF101898">
    <property type="entry name" value="NHL repeat"/>
    <property type="match status" value="1"/>
</dbReference>
<dbReference type="PANTHER" id="PTHR40274">
    <property type="entry name" value="VIRGINIAMYCIN B LYASE"/>
    <property type="match status" value="1"/>
</dbReference>
<keyword evidence="2" id="KW-0732">Signal</keyword>
<protein>
    <recommendedName>
        <fullName evidence="5">CBM-cenC domain-containing protein</fullName>
    </recommendedName>
</protein>
<name>A0ABV3HDI2_9ACTN</name>
<evidence type="ECO:0000256" key="2">
    <source>
        <dbReference type="SAM" id="SignalP"/>
    </source>
</evidence>
<feature type="region of interest" description="Disordered" evidence="1">
    <location>
        <begin position="522"/>
        <end position="548"/>
    </location>
</feature>
<dbReference type="SUPFAM" id="SSF49785">
    <property type="entry name" value="Galactose-binding domain-like"/>
    <property type="match status" value="1"/>
</dbReference>
<dbReference type="InterPro" id="IPR051344">
    <property type="entry name" value="Vgb"/>
</dbReference>
<sequence>MRRVLRAAAPAVLLAALLAAPSTPASAADLRLVNDGFDNGLTGWSGSHSPGGVDPVLWDGRTTARVTDADPAAAYGRESMPGLPAAAGTRYTLNAQVWAESGTAQLYLRFRDASGRLLSGGANASATGRRWNRVTTSGVAPAGTATVSALIYSGVADVGTAYWDEVLITKNVSDLGVQIESSVPNATTFAGGSAYALFTGTADVNPQLAVIDLATGTTTRKLTIPDSAATPTVGGWAATTATDGSVYLGTYPNSKLYRYVPGQSTISDLGRAEGGYSFIWDLEAGADGKVYGGTHNDGRYFKYDNGAFTTIGSVPVVAGAQNVRSIAHDPDANATYLGTGTNAALIRFDNVTGRKDSLLPAAYAHDSMVGGLTWTGGRLFAWIDRTLLVLRVVRAADGSYAAETDATIKDVDLQHSPARDGKVWFVKEGLLHSYDVATRSVQATSVRPGLDVTGYTWSGGTLIGLGGATDGTRIFRYDPATGEGSTRPVSGTPVLPAAINTLATGPDGRVYTGGYLTGGFGVHDPLRGDGDDDRPDTPTRNGLSQTDSMLTHDGRLYIGAYPSAKLYAYEPGGSWPPALLHTGGEAGDKADDCEPGKGPPPQDRPYALAGGPDGAVYMGTVPKYGKRSGALTVWKEGTAARTLCVAQDQAVVALAYAGGKVFGGTSTRGALGVDPVYAPGASATLFSYDPATGAVRLHPLPLTAPKAVTALREVDGELWGLAGGTLFTLDPARPGTITTKRLFPDPDYAAHPSLAWRDGVLLTVPQDPGHVYGTLGDQIFRIDRSTKAVTVLLTADGMEGLTADHYGNLYYRINERLYRLAR</sequence>
<accession>A0ABV3HDI2</accession>
<dbReference type="RefSeq" id="WP_364457682.1">
    <property type="nucleotide sequence ID" value="NZ_JBFARM010000011.1"/>
</dbReference>
<dbReference type="InterPro" id="IPR008979">
    <property type="entry name" value="Galactose-bd-like_sf"/>
</dbReference>
<dbReference type="EMBL" id="JBFARM010000011">
    <property type="protein sequence ID" value="MEV4290593.1"/>
    <property type="molecule type" value="Genomic_DNA"/>
</dbReference>
<reference evidence="3 4" key="1">
    <citation type="submission" date="2024-06" db="EMBL/GenBank/DDBJ databases">
        <title>The Natural Products Discovery Center: Release of the First 8490 Sequenced Strains for Exploring Actinobacteria Biosynthetic Diversity.</title>
        <authorList>
            <person name="Kalkreuter E."/>
            <person name="Kautsar S.A."/>
            <person name="Yang D."/>
            <person name="Bader C.D."/>
            <person name="Teijaro C.N."/>
            <person name="Fluegel L."/>
            <person name="Davis C.M."/>
            <person name="Simpson J.R."/>
            <person name="Lauterbach L."/>
            <person name="Steele A.D."/>
            <person name="Gui C."/>
            <person name="Meng S."/>
            <person name="Li G."/>
            <person name="Viehrig K."/>
            <person name="Ye F."/>
            <person name="Su P."/>
            <person name="Kiefer A.F."/>
            <person name="Nichols A."/>
            <person name="Cepeda A.J."/>
            <person name="Yan W."/>
            <person name="Fan B."/>
            <person name="Jiang Y."/>
            <person name="Adhikari A."/>
            <person name="Zheng C.-J."/>
            <person name="Schuster L."/>
            <person name="Cowan T.M."/>
            <person name="Smanski M.J."/>
            <person name="Chevrette M.G."/>
            <person name="De Carvalho L.P.S."/>
            <person name="Shen B."/>
        </authorList>
    </citation>
    <scope>NUCLEOTIDE SEQUENCE [LARGE SCALE GENOMIC DNA]</scope>
    <source>
        <strain evidence="3 4">NPDC049574</strain>
    </source>
</reference>
<comment type="caution">
    <text evidence="3">The sequence shown here is derived from an EMBL/GenBank/DDBJ whole genome shotgun (WGS) entry which is preliminary data.</text>
</comment>
<dbReference type="Gene3D" id="2.60.120.260">
    <property type="entry name" value="Galactose-binding domain-like"/>
    <property type="match status" value="1"/>
</dbReference>
<gene>
    <name evidence="3" type="ORF">AB0K40_34230</name>
</gene>
<dbReference type="Proteomes" id="UP001552427">
    <property type="component" value="Unassembled WGS sequence"/>
</dbReference>
<evidence type="ECO:0008006" key="5">
    <source>
        <dbReference type="Google" id="ProtNLM"/>
    </source>
</evidence>
<evidence type="ECO:0000313" key="3">
    <source>
        <dbReference type="EMBL" id="MEV4290593.1"/>
    </source>
</evidence>
<keyword evidence="4" id="KW-1185">Reference proteome</keyword>
<dbReference type="PANTHER" id="PTHR40274:SF3">
    <property type="entry name" value="VIRGINIAMYCIN B LYASE"/>
    <property type="match status" value="1"/>
</dbReference>